<comment type="subcellular location">
    <subcellularLocation>
        <location evidence="5">Cell membrane</location>
        <topology evidence="5">Multi-pass membrane protein</topology>
    </subcellularLocation>
    <subcellularLocation>
        <location evidence="1">Membrane</location>
        <topology evidence="1">Multi-pass membrane protein</topology>
    </subcellularLocation>
</comment>
<gene>
    <name evidence="6" type="ORF">SAMN04487948_101271</name>
</gene>
<dbReference type="OrthoDB" id="203751at2157"/>
<dbReference type="PANTHER" id="PTHR43483">
    <property type="entry name" value="MEMBRANE TRANSPORTER PROTEIN HI_0806-RELATED"/>
    <property type="match status" value="1"/>
</dbReference>
<evidence type="ECO:0000256" key="4">
    <source>
        <dbReference type="ARBA" id="ARBA00023136"/>
    </source>
</evidence>
<accession>A0A1H8N359</accession>
<feature type="transmembrane region" description="Helical" evidence="5">
    <location>
        <begin position="236"/>
        <end position="255"/>
    </location>
</feature>
<evidence type="ECO:0000313" key="6">
    <source>
        <dbReference type="EMBL" id="SEO23908.1"/>
    </source>
</evidence>
<feature type="transmembrane region" description="Helical" evidence="5">
    <location>
        <begin position="169"/>
        <end position="196"/>
    </location>
</feature>
<dbReference type="Proteomes" id="UP000199126">
    <property type="component" value="Unassembled WGS sequence"/>
</dbReference>
<sequence>MSLALLVLFVGFGVLIGILFGFFGMGGSFLVTPALIVMGYPTRVAVGSGLAFVFGTSVIGALRHRSLGQVDYKLAALMTLSVTAGIEAGKTVVLGLESLGLADMIISVAYVGLLGLVGAFVVYESWQTSTEEGNESGESGETADEEGPTGLFTGIRLPPMVSLTGGPSVSLWVILAVGLVVGVLAGFLGVGGGFLLMPAMMYGFGVPAAVAVGTDILQITVSGGVGSFLYAQSGGVDLSIVAPLLAGSALGARLGTAATSLVDEDGIKIYFGLMLVGGAIAVAVRQVGNSYGIDVLSTVSLVIIVGSAVLVSGAVVYNSVRELRQRRVERQQSSV</sequence>
<keyword evidence="5" id="KW-1003">Cell membrane</keyword>
<keyword evidence="7" id="KW-1185">Reference proteome</keyword>
<feature type="transmembrane region" description="Helical" evidence="5">
    <location>
        <begin position="44"/>
        <end position="62"/>
    </location>
</feature>
<feature type="transmembrane region" description="Helical" evidence="5">
    <location>
        <begin position="267"/>
        <end position="287"/>
    </location>
</feature>
<evidence type="ECO:0000313" key="7">
    <source>
        <dbReference type="Proteomes" id="UP000199126"/>
    </source>
</evidence>
<feature type="transmembrane region" description="Helical" evidence="5">
    <location>
        <begin position="208"/>
        <end position="230"/>
    </location>
</feature>
<dbReference type="Pfam" id="PF01925">
    <property type="entry name" value="TauE"/>
    <property type="match status" value="1"/>
</dbReference>
<dbReference type="RefSeq" id="WP_170864681.1">
    <property type="nucleotide sequence ID" value="NZ_FODV01000001.1"/>
</dbReference>
<name>A0A1H8N359_9EURY</name>
<dbReference type="InterPro" id="IPR002781">
    <property type="entry name" value="TM_pro_TauE-like"/>
</dbReference>
<protein>
    <recommendedName>
        <fullName evidence="5">Probable membrane transporter protein</fullName>
    </recommendedName>
</protein>
<dbReference type="PANTHER" id="PTHR43483:SF3">
    <property type="entry name" value="MEMBRANE TRANSPORTER PROTEIN HI_0806-RELATED"/>
    <property type="match status" value="1"/>
</dbReference>
<reference evidence="7" key="1">
    <citation type="submission" date="2016-10" db="EMBL/GenBank/DDBJ databases">
        <authorList>
            <person name="Varghese N."/>
            <person name="Submissions S."/>
        </authorList>
    </citation>
    <scope>NUCLEOTIDE SEQUENCE [LARGE SCALE GENOMIC DNA]</scope>
    <source>
        <strain evidence="7">CGMCC 1.10121</strain>
    </source>
</reference>
<feature type="transmembrane region" description="Helical" evidence="5">
    <location>
        <begin position="6"/>
        <end position="32"/>
    </location>
</feature>
<evidence type="ECO:0000256" key="2">
    <source>
        <dbReference type="ARBA" id="ARBA00022692"/>
    </source>
</evidence>
<dbReference type="AlphaFoldDB" id="A0A1H8N359"/>
<keyword evidence="2 5" id="KW-0812">Transmembrane</keyword>
<comment type="similarity">
    <text evidence="5">Belongs to the 4-toluene sulfonate uptake permease (TSUP) (TC 2.A.102) family.</text>
</comment>
<proteinExistence type="inferred from homology"/>
<evidence type="ECO:0000256" key="3">
    <source>
        <dbReference type="ARBA" id="ARBA00022989"/>
    </source>
</evidence>
<feature type="transmembrane region" description="Helical" evidence="5">
    <location>
        <begin position="299"/>
        <end position="320"/>
    </location>
</feature>
<organism evidence="6 7">
    <name type="scientific">Halogranum amylolyticum</name>
    <dbReference type="NCBI Taxonomy" id="660520"/>
    <lineage>
        <taxon>Archaea</taxon>
        <taxon>Methanobacteriati</taxon>
        <taxon>Methanobacteriota</taxon>
        <taxon>Stenosarchaea group</taxon>
        <taxon>Halobacteria</taxon>
        <taxon>Halobacteriales</taxon>
        <taxon>Haloferacaceae</taxon>
    </lineage>
</organism>
<dbReference type="EMBL" id="FODV01000001">
    <property type="protein sequence ID" value="SEO23908.1"/>
    <property type="molecule type" value="Genomic_DNA"/>
</dbReference>
<evidence type="ECO:0000256" key="1">
    <source>
        <dbReference type="ARBA" id="ARBA00004141"/>
    </source>
</evidence>
<feature type="transmembrane region" description="Helical" evidence="5">
    <location>
        <begin position="105"/>
        <end position="123"/>
    </location>
</feature>
<keyword evidence="4 5" id="KW-0472">Membrane</keyword>
<keyword evidence="3 5" id="KW-1133">Transmembrane helix</keyword>
<dbReference type="GO" id="GO:0005886">
    <property type="term" value="C:plasma membrane"/>
    <property type="evidence" value="ECO:0007669"/>
    <property type="project" value="UniProtKB-SubCell"/>
</dbReference>
<evidence type="ECO:0000256" key="5">
    <source>
        <dbReference type="RuleBase" id="RU363041"/>
    </source>
</evidence>